<reference evidence="2 3" key="1">
    <citation type="submission" date="2020-12" db="EMBL/GenBank/DDBJ databases">
        <authorList>
            <person name="Lu T."/>
            <person name="Wang Q."/>
            <person name="Han X."/>
        </authorList>
    </citation>
    <scope>NUCLEOTIDE SEQUENCE [LARGE SCALE GENOMIC DNA]</scope>
    <source>
        <strain evidence="2 3">WQ 585</strain>
    </source>
</reference>
<name>A0ABS1EHQ8_9BURK</name>
<organism evidence="2 3">
    <name type="scientific">Advenella mandrilli</name>
    <dbReference type="NCBI Taxonomy" id="2800330"/>
    <lineage>
        <taxon>Bacteria</taxon>
        <taxon>Pseudomonadati</taxon>
        <taxon>Pseudomonadota</taxon>
        <taxon>Betaproteobacteria</taxon>
        <taxon>Burkholderiales</taxon>
        <taxon>Alcaligenaceae</taxon>
    </lineage>
</organism>
<dbReference type="EMBL" id="JAENGP010000024">
    <property type="protein sequence ID" value="MBK1782557.1"/>
    <property type="molecule type" value="Genomic_DNA"/>
</dbReference>
<accession>A0ABS1EHQ8</accession>
<dbReference type="InterPro" id="IPR009989">
    <property type="entry name" value="TrbM"/>
</dbReference>
<feature type="signal peptide" evidence="1">
    <location>
        <begin position="1"/>
        <end position="21"/>
    </location>
</feature>
<dbReference type="Pfam" id="PF07424">
    <property type="entry name" value="TrbM"/>
    <property type="match status" value="1"/>
</dbReference>
<dbReference type="Proteomes" id="UP000635316">
    <property type="component" value="Unassembled WGS sequence"/>
</dbReference>
<gene>
    <name evidence="2" type="ORF">JHL22_15195</name>
</gene>
<dbReference type="RefSeq" id="WP_200239331.1">
    <property type="nucleotide sequence ID" value="NZ_JAENGP010000024.1"/>
</dbReference>
<evidence type="ECO:0000256" key="1">
    <source>
        <dbReference type="SAM" id="SignalP"/>
    </source>
</evidence>
<keyword evidence="1" id="KW-0732">Signal</keyword>
<feature type="chain" id="PRO_5045322647" evidence="1">
    <location>
        <begin position="22"/>
        <end position="226"/>
    </location>
</feature>
<keyword evidence="3" id="KW-1185">Reference proteome</keyword>
<sequence length="226" mass="25156">MKLPAIAGTLALCCVSLSANAQSASVLDGTEGRACEAILCLSSSLRPGECNPSLNQYFDIKKYTKGSLDWPATIDARRAFLGMCPSSTAPGLSERIDAISRGAGKCDPDYLNRAYAGTSYRYQKRRARFTSDNEYEYSNITKIKTVTENKLPAYCIAYVNHDWTYDLSLKYVGTPIKGGYWIKASEYEAAQAKWEADHNGQWAKQWEYAWESPTSGNASNNRYDSR</sequence>
<comment type="caution">
    <text evidence="2">The sequence shown here is derived from an EMBL/GenBank/DDBJ whole genome shotgun (WGS) entry which is preliminary data.</text>
</comment>
<evidence type="ECO:0000313" key="3">
    <source>
        <dbReference type="Proteomes" id="UP000635316"/>
    </source>
</evidence>
<evidence type="ECO:0000313" key="2">
    <source>
        <dbReference type="EMBL" id="MBK1782557.1"/>
    </source>
</evidence>
<proteinExistence type="predicted"/>
<protein>
    <submittedName>
        <fullName evidence="2">Conjugal transfer protein TrbM</fullName>
    </submittedName>
</protein>